<dbReference type="InterPro" id="IPR000253">
    <property type="entry name" value="FHA_dom"/>
</dbReference>
<keyword evidence="4" id="KW-0804">Transcription</keyword>
<dbReference type="GO" id="GO:0000978">
    <property type="term" value="F:RNA polymerase II cis-regulatory region sequence-specific DNA binding"/>
    <property type="evidence" value="ECO:0007669"/>
    <property type="project" value="TreeGrafter"/>
</dbReference>
<dbReference type="SMART" id="SM00339">
    <property type="entry name" value="FH"/>
    <property type="match status" value="1"/>
</dbReference>
<dbReference type="PANTHER" id="PTHR45881">
    <property type="entry name" value="CHECKPOINT SUPPRESSOR 1-LIKE, ISOFORM A-RELATED"/>
    <property type="match status" value="1"/>
</dbReference>
<organism evidence="10 11">
    <name type="scientific">Malassezia pachydermatis</name>
    <dbReference type="NCBI Taxonomy" id="77020"/>
    <lineage>
        <taxon>Eukaryota</taxon>
        <taxon>Fungi</taxon>
        <taxon>Dikarya</taxon>
        <taxon>Basidiomycota</taxon>
        <taxon>Ustilaginomycotina</taxon>
        <taxon>Malasseziomycetes</taxon>
        <taxon>Malasseziales</taxon>
        <taxon>Malasseziaceae</taxon>
        <taxon>Malassezia</taxon>
    </lineage>
</organism>
<keyword evidence="3 6" id="KW-0238">DNA-binding</keyword>
<feature type="compositionally biased region" description="Basic residues" evidence="7">
    <location>
        <begin position="272"/>
        <end position="285"/>
    </location>
</feature>
<feature type="region of interest" description="Disordered" evidence="7">
    <location>
        <begin position="518"/>
        <end position="548"/>
    </location>
</feature>
<feature type="compositionally biased region" description="Low complexity" evidence="7">
    <location>
        <begin position="521"/>
        <end position="547"/>
    </location>
</feature>
<dbReference type="CDD" id="cd22701">
    <property type="entry name" value="FHA_FKH1-like"/>
    <property type="match status" value="1"/>
</dbReference>
<protein>
    <submittedName>
        <fullName evidence="10">Fork head transcription factor fhl1</fullName>
    </submittedName>
</protein>
<feature type="region of interest" description="Disordered" evidence="7">
    <location>
        <begin position="710"/>
        <end position="774"/>
    </location>
</feature>
<feature type="region of interest" description="Disordered" evidence="7">
    <location>
        <begin position="146"/>
        <end position="177"/>
    </location>
</feature>
<evidence type="ECO:0000313" key="11">
    <source>
        <dbReference type="Proteomes" id="UP000037751"/>
    </source>
</evidence>
<sequence length="856" mass="89340">MSVSGSAPPPKLGITSPSSRSSSIAVLDPREKEGSVTTSQEANAHASTSQHGLDASAGADQPMSDGPIRAYAKLEFPGFSYYIQTLEVTIGRRPQAPTHAMPSWNTKKDVDVDLGPLKSISRLHARIFYSVQPEYYRANMRLTPGLPSLPSSNDPSKQDSVPSHTSSSGAQDTTTSAKEEGRFMLEVLGRNGAFVDDVWVSMNGVVPLGRRTKIQIAERVFYFVLPPPPSVSTGEEGLDSEEEVSVASSSELSEPDMEIPEATKTPAPKFVLKPRVKLTKSPMKRSHSETASTASPADGPPESVSDAKRRRANEAQDAGTSTGSKAKSKGGKGASKSIKPESNDAVQELGSEDDDTPMAESATSSNGSLSTLAVAANVMGSMPAFQKPDLSNVQLITNALSSESCAKKGHKFTLQEVYEWLQNTYPWFSQNGRKTGRDWQSSIRHTIGTSREFCKIPRRPDEPGKGIFYTLSTSDLAKSQEASKYDSTSAKAADDTSVSLQDTKRVGSANVAMSASTPVVPASLSKPATSSSTTSATPAAPEAKPAMPRIPLVVGIPPNAERQQAAAKGKGTPGSIESLLETPPIAHHQGKLYLSPTVFGHLTSDQLKHIEGLGAQQALQVLQTYLVTHLKEKLKKTATSKGPGPTASSETKATAAVAAAAAATSSVVPPLSTTPSSSTSSASTLGTTPKPPVLSSSSLSAYDQRLEAPTVPRIPVTLPSDTASNSMSSQSAPKVTSSSSTAPEARTASPSVPSIPPNTASSSAGPGKAADKSDDPLAALSALAAHPEAAGLIALLKKQQAGGSGTVKLTPGQLELLQLANRLAMQRKKKKATTSTSPVPPSPSSQESKPKPSPSS</sequence>
<dbReference type="PROSITE" id="PS50006">
    <property type="entry name" value="FHA_DOMAIN"/>
    <property type="match status" value="1"/>
</dbReference>
<name>A0A0M9VNP7_9BASI</name>
<keyword evidence="5 6" id="KW-0539">Nucleus</keyword>
<comment type="subcellular location">
    <subcellularLocation>
        <location evidence="1 6">Nucleus</location>
    </subcellularLocation>
</comment>
<dbReference type="RefSeq" id="XP_017991014.1">
    <property type="nucleotide sequence ID" value="XM_018134792.1"/>
</dbReference>
<feature type="region of interest" description="Disordered" evidence="7">
    <location>
        <begin position="228"/>
        <end position="366"/>
    </location>
</feature>
<dbReference type="GeneID" id="28726667"/>
<feature type="domain" description="Fork-head" evidence="9">
    <location>
        <begin position="387"/>
        <end position="474"/>
    </location>
</feature>
<comment type="caution">
    <text evidence="10">The sequence shown here is derived from an EMBL/GenBank/DDBJ whole genome shotgun (WGS) entry which is preliminary data.</text>
</comment>
<dbReference type="PANTHER" id="PTHR45881:SF1">
    <property type="entry name" value="FORK HEAD PROTEIN HOMOLOG 2"/>
    <property type="match status" value="1"/>
</dbReference>
<dbReference type="Pfam" id="PF00250">
    <property type="entry name" value="Forkhead"/>
    <property type="match status" value="1"/>
</dbReference>
<gene>
    <name evidence="10" type="ORF">Malapachy_0263</name>
</gene>
<dbReference type="InterPro" id="IPR030456">
    <property type="entry name" value="TF_fork_head_CS_2"/>
</dbReference>
<dbReference type="PROSITE" id="PS00658">
    <property type="entry name" value="FORK_HEAD_2"/>
    <property type="match status" value="1"/>
</dbReference>
<keyword evidence="11" id="KW-1185">Reference proteome</keyword>
<feature type="region of interest" description="Disordered" evidence="7">
    <location>
        <begin position="825"/>
        <end position="856"/>
    </location>
</feature>
<proteinExistence type="predicted"/>
<dbReference type="AlphaFoldDB" id="A0A0M9VNP7"/>
<dbReference type="InterPro" id="IPR036388">
    <property type="entry name" value="WH-like_DNA-bd_sf"/>
</dbReference>
<evidence type="ECO:0000256" key="4">
    <source>
        <dbReference type="ARBA" id="ARBA00023163"/>
    </source>
</evidence>
<dbReference type="EMBL" id="LGAV01000006">
    <property type="protein sequence ID" value="KOS13382.1"/>
    <property type="molecule type" value="Genomic_DNA"/>
</dbReference>
<evidence type="ECO:0000256" key="3">
    <source>
        <dbReference type="ARBA" id="ARBA00023125"/>
    </source>
</evidence>
<reference evidence="10 11" key="1">
    <citation type="submission" date="2015-07" db="EMBL/GenBank/DDBJ databases">
        <title>Draft Genome Sequence of Malassezia furfur CBS1878 and Malassezia pachydermatis CBS1879.</title>
        <authorList>
            <person name="Triana S."/>
            <person name="Ohm R."/>
            <person name="Gonzalez A."/>
            <person name="DeCock H."/>
            <person name="Restrepo S."/>
            <person name="Celis A."/>
        </authorList>
    </citation>
    <scope>NUCLEOTIDE SEQUENCE [LARGE SCALE GENOMIC DNA]</scope>
    <source>
        <strain evidence="10 11">CBS 1879</strain>
    </source>
</reference>
<accession>A0A0M9VNP7</accession>
<dbReference type="SUPFAM" id="SSF49879">
    <property type="entry name" value="SMAD/FHA domain"/>
    <property type="match status" value="1"/>
</dbReference>
<evidence type="ECO:0000256" key="7">
    <source>
        <dbReference type="SAM" id="MobiDB-lite"/>
    </source>
</evidence>
<evidence type="ECO:0000256" key="2">
    <source>
        <dbReference type="ARBA" id="ARBA00023015"/>
    </source>
</evidence>
<evidence type="ECO:0000313" key="10">
    <source>
        <dbReference type="EMBL" id="KOS13382.1"/>
    </source>
</evidence>
<dbReference type="InterPro" id="IPR008984">
    <property type="entry name" value="SMAD_FHA_dom_sf"/>
</dbReference>
<evidence type="ECO:0000256" key="5">
    <source>
        <dbReference type="ARBA" id="ARBA00023242"/>
    </source>
</evidence>
<feature type="DNA-binding region" description="Fork-head" evidence="6">
    <location>
        <begin position="387"/>
        <end position="474"/>
    </location>
</feature>
<evidence type="ECO:0000256" key="6">
    <source>
        <dbReference type="PROSITE-ProRule" id="PRU00089"/>
    </source>
</evidence>
<dbReference type="SUPFAM" id="SSF46785">
    <property type="entry name" value="Winged helix' DNA-binding domain"/>
    <property type="match status" value="1"/>
</dbReference>
<feature type="domain" description="FHA" evidence="8">
    <location>
        <begin position="88"/>
        <end position="200"/>
    </location>
</feature>
<keyword evidence="2" id="KW-0805">Transcription regulation</keyword>
<dbReference type="InterPro" id="IPR001766">
    <property type="entry name" value="Fork_head_dom"/>
</dbReference>
<evidence type="ECO:0000259" key="8">
    <source>
        <dbReference type="PROSITE" id="PS50006"/>
    </source>
</evidence>
<dbReference type="Proteomes" id="UP000037751">
    <property type="component" value="Unassembled WGS sequence"/>
</dbReference>
<dbReference type="Gene3D" id="2.60.200.20">
    <property type="match status" value="1"/>
</dbReference>
<dbReference type="InterPro" id="IPR036390">
    <property type="entry name" value="WH_DNA-bd_sf"/>
</dbReference>
<dbReference type="GO" id="GO:0000981">
    <property type="term" value="F:DNA-binding transcription factor activity, RNA polymerase II-specific"/>
    <property type="evidence" value="ECO:0007669"/>
    <property type="project" value="TreeGrafter"/>
</dbReference>
<evidence type="ECO:0000256" key="1">
    <source>
        <dbReference type="ARBA" id="ARBA00004123"/>
    </source>
</evidence>
<dbReference type="STRING" id="77020.A0A0M9VNP7"/>
<dbReference type="VEuPathDB" id="FungiDB:Malapachy_0263"/>
<feature type="compositionally biased region" description="Polar residues" evidence="7">
    <location>
        <begin position="149"/>
        <end position="176"/>
    </location>
</feature>
<evidence type="ECO:0000259" key="9">
    <source>
        <dbReference type="PROSITE" id="PS50039"/>
    </source>
</evidence>
<dbReference type="Gene3D" id="1.10.10.10">
    <property type="entry name" value="Winged helix-like DNA-binding domain superfamily/Winged helix DNA-binding domain"/>
    <property type="match status" value="1"/>
</dbReference>
<dbReference type="GO" id="GO:0005634">
    <property type="term" value="C:nucleus"/>
    <property type="evidence" value="ECO:0007669"/>
    <property type="project" value="UniProtKB-SubCell"/>
</dbReference>
<feature type="region of interest" description="Disordered" evidence="7">
    <location>
        <begin position="1"/>
        <end position="64"/>
    </location>
</feature>
<feature type="compositionally biased region" description="Polar residues" evidence="7">
    <location>
        <begin position="719"/>
        <end position="764"/>
    </location>
</feature>
<feature type="region of interest" description="Disordered" evidence="7">
    <location>
        <begin position="664"/>
        <end position="697"/>
    </location>
</feature>
<dbReference type="PROSITE" id="PS50039">
    <property type="entry name" value="FORK_HEAD_3"/>
    <property type="match status" value="1"/>
</dbReference>
<feature type="region of interest" description="Disordered" evidence="7">
    <location>
        <begin position="480"/>
        <end position="501"/>
    </location>
</feature>
<dbReference type="OrthoDB" id="5954824at2759"/>
<feature type="compositionally biased region" description="Polar residues" evidence="7">
    <location>
        <begin position="35"/>
        <end position="51"/>
    </location>
</feature>